<evidence type="ECO:0000313" key="2">
    <source>
        <dbReference type="Proteomes" id="UP000824469"/>
    </source>
</evidence>
<dbReference type="SUPFAM" id="SSF53098">
    <property type="entry name" value="Ribonuclease H-like"/>
    <property type="match status" value="1"/>
</dbReference>
<dbReference type="InterPro" id="IPR012337">
    <property type="entry name" value="RNaseH-like_sf"/>
</dbReference>
<organism evidence="1 2">
    <name type="scientific">Taxus chinensis</name>
    <name type="common">Chinese yew</name>
    <name type="synonym">Taxus wallichiana var. chinensis</name>
    <dbReference type="NCBI Taxonomy" id="29808"/>
    <lineage>
        <taxon>Eukaryota</taxon>
        <taxon>Viridiplantae</taxon>
        <taxon>Streptophyta</taxon>
        <taxon>Embryophyta</taxon>
        <taxon>Tracheophyta</taxon>
        <taxon>Spermatophyta</taxon>
        <taxon>Pinopsida</taxon>
        <taxon>Pinidae</taxon>
        <taxon>Conifers II</taxon>
        <taxon>Cupressales</taxon>
        <taxon>Taxaceae</taxon>
        <taxon>Taxus</taxon>
    </lineage>
</organism>
<protein>
    <recommendedName>
        <fullName evidence="3">Integrase</fullName>
    </recommendedName>
</protein>
<reference evidence="1 2" key="1">
    <citation type="journal article" date="2021" name="Nat. Plants">
        <title>The Taxus genome provides insights into paclitaxel biosynthesis.</title>
        <authorList>
            <person name="Xiong X."/>
            <person name="Gou J."/>
            <person name="Liao Q."/>
            <person name="Li Y."/>
            <person name="Zhou Q."/>
            <person name="Bi G."/>
            <person name="Li C."/>
            <person name="Du R."/>
            <person name="Wang X."/>
            <person name="Sun T."/>
            <person name="Guo L."/>
            <person name="Liang H."/>
            <person name="Lu P."/>
            <person name="Wu Y."/>
            <person name="Zhang Z."/>
            <person name="Ro D.K."/>
            <person name="Shang Y."/>
            <person name="Huang S."/>
            <person name="Yan J."/>
        </authorList>
    </citation>
    <scope>NUCLEOTIDE SEQUENCE [LARGE SCALE GENOMIC DNA]</scope>
    <source>
        <strain evidence="1">Ta-2019</strain>
    </source>
</reference>
<keyword evidence="2" id="KW-1185">Reference proteome</keyword>
<dbReference type="GO" id="GO:0003676">
    <property type="term" value="F:nucleic acid binding"/>
    <property type="evidence" value="ECO:0007669"/>
    <property type="project" value="InterPro"/>
</dbReference>
<dbReference type="InterPro" id="IPR036397">
    <property type="entry name" value="RNaseH_sf"/>
</dbReference>
<dbReference type="EMBL" id="JAHRHJ020000005">
    <property type="protein sequence ID" value="KAH9315107.1"/>
    <property type="molecule type" value="Genomic_DNA"/>
</dbReference>
<evidence type="ECO:0008006" key="3">
    <source>
        <dbReference type="Google" id="ProtNLM"/>
    </source>
</evidence>
<accession>A0AA38G2P5</accession>
<feature type="non-terminal residue" evidence="1">
    <location>
        <position position="1"/>
    </location>
</feature>
<dbReference type="PANTHER" id="PTHR47266">
    <property type="entry name" value="ENDONUCLEASE-RELATED"/>
    <property type="match status" value="1"/>
</dbReference>
<dbReference type="AlphaFoldDB" id="A0AA38G2P5"/>
<sequence>ALKWVSKCEACQMFLGRPKLAALPLKPIVIDEPFQHWGLDFIGTLNPPSSARHKHVLTTTNYFTKWVEAIPIKSTTSE</sequence>
<gene>
    <name evidence="1" type="ORF">KI387_023734</name>
</gene>
<feature type="non-terminal residue" evidence="1">
    <location>
        <position position="78"/>
    </location>
</feature>
<dbReference type="Gene3D" id="3.30.420.10">
    <property type="entry name" value="Ribonuclease H-like superfamily/Ribonuclease H"/>
    <property type="match status" value="1"/>
</dbReference>
<comment type="caution">
    <text evidence="1">The sequence shown here is derived from an EMBL/GenBank/DDBJ whole genome shotgun (WGS) entry which is preliminary data.</text>
</comment>
<evidence type="ECO:0000313" key="1">
    <source>
        <dbReference type="EMBL" id="KAH9315107.1"/>
    </source>
</evidence>
<dbReference type="InterPro" id="IPR052160">
    <property type="entry name" value="Gypsy_RT_Integrase-like"/>
</dbReference>
<dbReference type="Proteomes" id="UP000824469">
    <property type="component" value="Unassembled WGS sequence"/>
</dbReference>
<proteinExistence type="predicted"/>
<name>A0AA38G2P5_TAXCH</name>